<keyword evidence="4" id="KW-1015">Disulfide bond</keyword>
<dbReference type="Proteomes" id="UP000029409">
    <property type="component" value="Chromosome"/>
</dbReference>
<evidence type="ECO:0000256" key="2">
    <source>
        <dbReference type="ARBA" id="ARBA00022748"/>
    </source>
</evidence>
<dbReference type="PANTHER" id="PTHR42852">
    <property type="entry name" value="THIOL:DISULFIDE INTERCHANGE PROTEIN DSBE"/>
    <property type="match status" value="1"/>
</dbReference>
<dbReference type="GO" id="GO:0016209">
    <property type="term" value="F:antioxidant activity"/>
    <property type="evidence" value="ECO:0007669"/>
    <property type="project" value="InterPro"/>
</dbReference>
<feature type="domain" description="Thioredoxin" evidence="6">
    <location>
        <begin position="35"/>
        <end position="173"/>
    </location>
</feature>
<organism evidence="7 8">
    <name type="scientific">Paenibacillus durus</name>
    <name type="common">Paenibacillus azotofixans</name>
    <dbReference type="NCBI Taxonomy" id="44251"/>
    <lineage>
        <taxon>Bacteria</taxon>
        <taxon>Bacillati</taxon>
        <taxon>Bacillota</taxon>
        <taxon>Bacilli</taxon>
        <taxon>Bacillales</taxon>
        <taxon>Paenibacillaceae</taxon>
        <taxon>Paenibacillus</taxon>
    </lineage>
</organism>
<dbReference type="InterPro" id="IPR017937">
    <property type="entry name" value="Thioredoxin_CS"/>
</dbReference>
<keyword evidence="3" id="KW-0812">Transmembrane</keyword>
<dbReference type="STRING" id="44251.PDUR_17680"/>
<dbReference type="RefSeq" id="WP_042207350.1">
    <property type="nucleotide sequence ID" value="NZ_CP009288.1"/>
</dbReference>
<gene>
    <name evidence="7" type="ORF">PDUR_17680</name>
</gene>
<dbReference type="InterPro" id="IPR000866">
    <property type="entry name" value="AhpC/TSA"/>
</dbReference>
<protein>
    <submittedName>
        <fullName evidence="7">Alkyl hydroperoxide reductase</fullName>
    </submittedName>
</protein>
<dbReference type="OrthoDB" id="25753at2"/>
<evidence type="ECO:0000256" key="1">
    <source>
        <dbReference type="ARBA" id="ARBA00004196"/>
    </source>
</evidence>
<keyword evidence="3" id="KW-0735">Signal-anchor</keyword>
<dbReference type="EMBL" id="CP009288">
    <property type="protein sequence ID" value="AIQ13546.1"/>
    <property type="molecule type" value="Genomic_DNA"/>
</dbReference>
<evidence type="ECO:0000259" key="6">
    <source>
        <dbReference type="PROSITE" id="PS51352"/>
    </source>
</evidence>
<evidence type="ECO:0000313" key="7">
    <source>
        <dbReference type="EMBL" id="AIQ13546.1"/>
    </source>
</evidence>
<dbReference type="AlphaFoldDB" id="A0A089HNI2"/>
<evidence type="ECO:0000256" key="3">
    <source>
        <dbReference type="ARBA" id="ARBA00022968"/>
    </source>
</evidence>
<reference evidence="7 8" key="1">
    <citation type="submission" date="2014-08" db="EMBL/GenBank/DDBJ databases">
        <title>Comparative genomics of the Paenibacillus odorifer group.</title>
        <authorList>
            <person name="den Bakker H.C."/>
            <person name="Tsai Y.-C."/>
            <person name="Martin N."/>
            <person name="Korlach J."/>
            <person name="Wiedmann M."/>
        </authorList>
    </citation>
    <scope>NUCLEOTIDE SEQUENCE [LARGE SCALE GENOMIC DNA]</scope>
    <source>
        <strain evidence="7 8">DSM 1735</strain>
    </source>
</reference>
<evidence type="ECO:0000256" key="4">
    <source>
        <dbReference type="ARBA" id="ARBA00023157"/>
    </source>
</evidence>
<accession>A0A089HNI2</accession>
<dbReference type="GO" id="GO:0030313">
    <property type="term" value="C:cell envelope"/>
    <property type="evidence" value="ECO:0007669"/>
    <property type="project" value="UniProtKB-SubCell"/>
</dbReference>
<keyword evidence="2" id="KW-0201">Cytochrome c-type biogenesis</keyword>
<keyword evidence="5" id="KW-0676">Redox-active center</keyword>
<dbReference type="InterPro" id="IPR050553">
    <property type="entry name" value="Thioredoxin_ResA/DsbE_sf"/>
</dbReference>
<dbReference type="Gene3D" id="3.40.30.10">
    <property type="entry name" value="Glutaredoxin"/>
    <property type="match status" value="1"/>
</dbReference>
<dbReference type="PROSITE" id="PS51352">
    <property type="entry name" value="THIOREDOXIN_2"/>
    <property type="match status" value="1"/>
</dbReference>
<dbReference type="InterPro" id="IPR036249">
    <property type="entry name" value="Thioredoxin-like_sf"/>
</dbReference>
<evidence type="ECO:0000313" key="8">
    <source>
        <dbReference type="Proteomes" id="UP000029409"/>
    </source>
</evidence>
<dbReference type="CDD" id="cd02966">
    <property type="entry name" value="TlpA_like_family"/>
    <property type="match status" value="1"/>
</dbReference>
<comment type="subcellular location">
    <subcellularLocation>
        <location evidence="1">Cell envelope</location>
    </subcellularLocation>
</comment>
<sequence length="174" mass="18835">MGKARKPVQIIILVLIVLLGGYAVGTSALGGDGKPKEGSRAPSFKLLGLDGKTHTLDEYKGKPIVLNFWGSWCAPCVKEMPALQAQWEKWETLGVVVVGINVGEDQMTVQNFVNGTGVNFPILMDQSREAVRSYGISPLPTTFFINAKGKIDTIHIGQLELSTLDAQIGKLVNR</sequence>
<proteinExistence type="predicted"/>
<dbReference type="KEGG" id="pdu:PDUR_17680"/>
<dbReference type="GO" id="GO:0016491">
    <property type="term" value="F:oxidoreductase activity"/>
    <property type="evidence" value="ECO:0007669"/>
    <property type="project" value="InterPro"/>
</dbReference>
<dbReference type="Pfam" id="PF00578">
    <property type="entry name" value="AhpC-TSA"/>
    <property type="match status" value="1"/>
</dbReference>
<evidence type="ECO:0000256" key="5">
    <source>
        <dbReference type="ARBA" id="ARBA00023284"/>
    </source>
</evidence>
<name>A0A089HNI2_PAEDU</name>
<dbReference type="eggNOG" id="COG0526">
    <property type="taxonomic scope" value="Bacteria"/>
</dbReference>
<dbReference type="PROSITE" id="PS00194">
    <property type="entry name" value="THIOREDOXIN_1"/>
    <property type="match status" value="1"/>
</dbReference>
<dbReference type="InterPro" id="IPR013766">
    <property type="entry name" value="Thioredoxin_domain"/>
</dbReference>
<dbReference type="SUPFAM" id="SSF52833">
    <property type="entry name" value="Thioredoxin-like"/>
    <property type="match status" value="1"/>
</dbReference>
<dbReference type="PANTHER" id="PTHR42852:SF6">
    <property type="entry name" value="THIOL:DISULFIDE INTERCHANGE PROTEIN DSBE"/>
    <property type="match status" value="1"/>
</dbReference>
<keyword evidence="8" id="KW-1185">Reference proteome</keyword>
<dbReference type="GO" id="GO:0017004">
    <property type="term" value="P:cytochrome complex assembly"/>
    <property type="evidence" value="ECO:0007669"/>
    <property type="project" value="UniProtKB-KW"/>
</dbReference>